<evidence type="ECO:0000313" key="2">
    <source>
        <dbReference type="EMBL" id="RZS86812.1"/>
    </source>
</evidence>
<keyword evidence="2" id="KW-0808">Transferase</keyword>
<protein>
    <submittedName>
        <fullName evidence="2">Glycosyl transferase family 2</fullName>
    </submittedName>
</protein>
<name>A0A4Q7NNZ8_9ACTN</name>
<keyword evidence="3" id="KW-1185">Reference proteome</keyword>
<evidence type="ECO:0000259" key="1">
    <source>
        <dbReference type="Pfam" id="PF00535"/>
    </source>
</evidence>
<dbReference type="CDD" id="cd00761">
    <property type="entry name" value="Glyco_tranf_GTA_type"/>
    <property type="match status" value="1"/>
</dbReference>
<dbReference type="PANTHER" id="PTHR43685">
    <property type="entry name" value="GLYCOSYLTRANSFERASE"/>
    <property type="match status" value="1"/>
</dbReference>
<organism evidence="2 3">
    <name type="scientific">Motilibacter rhizosphaerae</name>
    <dbReference type="NCBI Taxonomy" id="598652"/>
    <lineage>
        <taxon>Bacteria</taxon>
        <taxon>Bacillati</taxon>
        <taxon>Actinomycetota</taxon>
        <taxon>Actinomycetes</taxon>
        <taxon>Motilibacterales</taxon>
        <taxon>Motilibacteraceae</taxon>
        <taxon>Motilibacter</taxon>
    </lineage>
</organism>
<dbReference type="InterPro" id="IPR001173">
    <property type="entry name" value="Glyco_trans_2-like"/>
</dbReference>
<dbReference type="Proteomes" id="UP000293638">
    <property type="component" value="Unassembled WGS sequence"/>
</dbReference>
<dbReference type="Pfam" id="PF00535">
    <property type="entry name" value="Glycos_transf_2"/>
    <property type="match status" value="1"/>
</dbReference>
<gene>
    <name evidence="2" type="ORF">EV189_2228</name>
</gene>
<accession>A0A4Q7NNZ8</accession>
<dbReference type="AlphaFoldDB" id="A0A4Q7NNZ8"/>
<feature type="domain" description="Glycosyltransferase 2-like" evidence="1">
    <location>
        <begin position="3"/>
        <end position="135"/>
    </location>
</feature>
<dbReference type="EMBL" id="SGXD01000003">
    <property type="protein sequence ID" value="RZS86812.1"/>
    <property type="molecule type" value="Genomic_DNA"/>
</dbReference>
<dbReference type="InterPro" id="IPR029044">
    <property type="entry name" value="Nucleotide-diphossugar_trans"/>
</dbReference>
<dbReference type="GO" id="GO:0016740">
    <property type="term" value="F:transferase activity"/>
    <property type="evidence" value="ECO:0007669"/>
    <property type="project" value="UniProtKB-KW"/>
</dbReference>
<proteinExistence type="predicted"/>
<dbReference type="Gene3D" id="3.90.550.10">
    <property type="entry name" value="Spore Coat Polysaccharide Biosynthesis Protein SpsA, Chain A"/>
    <property type="match status" value="1"/>
</dbReference>
<dbReference type="InterPro" id="IPR050834">
    <property type="entry name" value="Glycosyltransf_2"/>
</dbReference>
<dbReference type="PANTHER" id="PTHR43685:SF3">
    <property type="entry name" value="SLR2126 PROTEIN"/>
    <property type="match status" value="1"/>
</dbReference>
<reference evidence="2 3" key="1">
    <citation type="submission" date="2019-02" db="EMBL/GenBank/DDBJ databases">
        <title>Genomic Encyclopedia of Type Strains, Phase IV (KMG-IV): sequencing the most valuable type-strain genomes for metagenomic binning, comparative biology and taxonomic classification.</title>
        <authorList>
            <person name="Goeker M."/>
        </authorList>
    </citation>
    <scope>NUCLEOTIDE SEQUENCE [LARGE SCALE GENOMIC DNA]</scope>
    <source>
        <strain evidence="2 3">DSM 45622</strain>
    </source>
</reference>
<evidence type="ECO:0000313" key="3">
    <source>
        <dbReference type="Proteomes" id="UP000293638"/>
    </source>
</evidence>
<dbReference type="SUPFAM" id="SSF53448">
    <property type="entry name" value="Nucleotide-diphospho-sugar transferases"/>
    <property type="match status" value="1"/>
</dbReference>
<sequence length="276" mass="29975">MDVLIPTADRPSALAPTLTALLAQREAELRIVVADQSPVPVVQQAPEVATAVAALRRNGVRVELVHRPERRGIAEQRDWLLAQAQAPAVLFLDDDVLLEPGAVGRMLDALRTLGCGLVGMPVLGMSAVDDERPEDWAPLELWDEQGVHPERVRKGDPAWERWRLHNAATPLHLERMVEVPERGWVAYKVAWIGGCVLYDTGVLRAAGGYAFWRDLPGNLRGEDVVAQLRVLEARGGAGLLPSGAYHLELPTTLADRRVDAYAALLEGQALDGAAGV</sequence>
<comment type="caution">
    <text evidence="2">The sequence shown here is derived from an EMBL/GenBank/DDBJ whole genome shotgun (WGS) entry which is preliminary data.</text>
</comment>